<dbReference type="OrthoDB" id="9791837at2"/>
<evidence type="ECO:0000313" key="5">
    <source>
        <dbReference type="Proteomes" id="UP000029844"/>
    </source>
</evidence>
<keyword evidence="1 4" id="KW-0489">Methyltransferase</keyword>
<dbReference type="EMBL" id="JNFA01000001">
    <property type="protein sequence ID" value="KGL45475.1"/>
    <property type="molecule type" value="Genomic_DNA"/>
</dbReference>
<evidence type="ECO:0000256" key="3">
    <source>
        <dbReference type="ARBA" id="ARBA00022691"/>
    </source>
</evidence>
<gene>
    <name evidence="4" type="ORF">EP57_00310</name>
</gene>
<dbReference type="GO" id="GO:0032259">
    <property type="term" value="P:methylation"/>
    <property type="evidence" value="ECO:0007669"/>
    <property type="project" value="UniProtKB-KW"/>
</dbReference>
<evidence type="ECO:0000313" key="4">
    <source>
        <dbReference type="EMBL" id="KGL45475.1"/>
    </source>
</evidence>
<dbReference type="SUPFAM" id="SSF53335">
    <property type="entry name" value="S-adenosyl-L-methionine-dependent methyltransferases"/>
    <property type="match status" value="1"/>
</dbReference>
<dbReference type="RefSeq" id="WP_036083057.1">
    <property type="nucleotide sequence ID" value="NZ_CBCSHQ010000002.1"/>
</dbReference>
<keyword evidence="5" id="KW-1185">Reference proteome</keyword>
<dbReference type="eggNOG" id="COG2226">
    <property type="taxonomic scope" value="Bacteria"/>
</dbReference>
<proteinExistence type="predicted"/>
<evidence type="ECO:0000256" key="2">
    <source>
        <dbReference type="ARBA" id="ARBA00022679"/>
    </source>
</evidence>
<organism evidence="4 5">
    <name type="scientific">Listeria booriae</name>
    <dbReference type="NCBI Taxonomy" id="1552123"/>
    <lineage>
        <taxon>Bacteria</taxon>
        <taxon>Bacillati</taxon>
        <taxon>Bacillota</taxon>
        <taxon>Bacilli</taxon>
        <taxon>Bacillales</taxon>
        <taxon>Listeriaceae</taxon>
        <taxon>Listeria</taxon>
    </lineage>
</organism>
<dbReference type="GO" id="GO:0008757">
    <property type="term" value="F:S-adenosylmethionine-dependent methyltransferase activity"/>
    <property type="evidence" value="ECO:0007669"/>
    <property type="project" value="InterPro"/>
</dbReference>
<dbReference type="PANTHER" id="PTHR43464">
    <property type="entry name" value="METHYLTRANSFERASE"/>
    <property type="match status" value="1"/>
</dbReference>
<dbReference type="STRING" id="1552123.EP57_00310"/>
<reference evidence="4 5" key="1">
    <citation type="submission" date="2014-05" db="EMBL/GenBank/DDBJ databases">
        <title>Novel Listeriaceae from food processing environments.</title>
        <authorList>
            <person name="den Bakker H.C."/>
        </authorList>
    </citation>
    <scope>NUCLEOTIDE SEQUENCE [LARGE SCALE GENOMIC DNA]</scope>
    <source>
        <strain evidence="4 5">FSL A5-0281</strain>
    </source>
</reference>
<dbReference type="Pfam" id="PF08241">
    <property type="entry name" value="Methyltransf_11"/>
    <property type="match status" value="1"/>
</dbReference>
<dbReference type="CDD" id="cd02440">
    <property type="entry name" value="AdoMet_MTases"/>
    <property type="match status" value="1"/>
</dbReference>
<name>A0A099WMY1_9LIST</name>
<dbReference type="InterPro" id="IPR029063">
    <property type="entry name" value="SAM-dependent_MTases_sf"/>
</dbReference>
<dbReference type="GeneID" id="58715891"/>
<accession>A0A099WMY1</accession>
<dbReference type="AlphaFoldDB" id="A0A099WMY1"/>
<dbReference type="Proteomes" id="UP000029844">
    <property type="component" value="Unassembled WGS sequence"/>
</dbReference>
<evidence type="ECO:0000256" key="1">
    <source>
        <dbReference type="ARBA" id="ARBA00022603"/>
    </source>
</evidence>
<comment type="caution">
    <text evidence="4">The sequence shown here is derived from an EMBL/GenBank/DDBJ whole genome shotgun (WGS) entry which is preliminary data.</text>
</comment>
<dbReference type="InterPro" id="IPR013216">
    <property type="entry name" value="Methyltransf_11"/>
</dbReference>
<keyword evidence="3" id="KW-0949">S-adenosyl-L-methionine</keyword>
<dbReference type="Gene3D" id="3.40.50.150">
    <property type="entry name" value="Vaccinia Virus protein VP39"/>
    <property type="match status" value="1"/>
</dbReference>
<sequence>MKENIYDNPTFFEQYSKMNRSVEGLKGAGEWHEFQKMMPDFHGKRVLDLGCGFGWHCLYAVENGAASAVGVDISEKMLTEARKKTDSPKINYVQQALEDIEFEADSFDVVLSSLALHYVASFETICSKVNQCLVSGGAFVFSVEHPVFTAQGTQDWYYDADGNKLHWPVDKYFTEGLRTANFLGEDVTKYHKTLTTYVNTLLETGFELVKLVEPEPDAAMLNSHPDMPDELRRPMMLLVSARKK</sequence>
<keyword evidence="2 4" id="KW-0808">Transferase</keyword>
<protein>
    <submittedName>
        <fullName evidence="4">SAM-dependent methyltransferase</fullName>
    </submittedName>
</protein>
<dbReference type="PANTHER" id="PTHR43464:SF19">
    <property type="entry name" value="UBIQUINONE BIOSYNTHESIS O-METHYLTRANSFERASE, MITOCHONDRIAL"/>
    <property type="match status" value="1"/>
</dbReference>